<dbReference type="InterPro" id="IPR010625">
    <property type="entry name" value="CHCH"/>
</dbReference>
<dbReference type="PANTHER" id="PTHR13523:SF2">
    <property type="entry name" value="COILED-COIL-HELIX-COILED-COIL-HELIX DOMAIN CONTAINING 2, ISOFORM A-RELATED"/>
    <property type="match status" value="1"/>
</dbReference>
<sequence>AATAGGVAIGSAVGHTIGHAMTGAFSGGSDNEAQQQQQAPPPQAYGQQGYESQPMGQQSGPNACQFEMKQFLDCTQAYDLSLCEGFNEALKQCRQTNPGARL</sequence>
<feature type="compositionally biased region" description="Low complexity" evidence="2">
    <location>
        <begin position="33"/>
        <end position="50"/>
    </location>
</feature>
<feature type="region of interest" description="Disordered" evidence="2">
    <location>
        <begin position="19"/>
        <end position="62"/>
    </location>
</feature>
<evidence type="ECO:0000256" key="2">
    <source>
        <dbReference type="SAM" id="MobiDB-lite"/>
    </source>
</evidence>
<dbReference type="Proteomes" id="UP000728032">
    <property type="component" value="Unassembled WGS sequence"/>
</dbReference>
<dbReference type="AlphaFoldDB" id="A0A7R9L9P8"/>
<evidence type="ECO:0000256" key="1">
    <source>
        <dbReference type="ARBA" id="ARBA00023157"/>
    </source>
</evidence>
<organism evidence="4">
    <name type="scientific">Oppiella nova</name>
    <dbReference type="NCBI Taxonomy" id="334625"/>
    <lineage>
        <taxon>Eukaryota</taxon>
        <taxon>Metazoa</taxon>
        <taxon>Ecdysozoa</taxon>
        <taxon>Arthropoda</taxon>
        <taxon>Chelicerata</taxon>
        <taxon>Arachnida</taxon>
        <taxon>Acari</taxon>
        <taxon>Acariformes</taxon>
        <taxon>Sarcoptiformes</taxon>
        <taxon>Oribatida</taxon>
        <taxon>Brachypylina</taxon>
        <taxon>Oppioidea</taxon>
        <taxon>Oppiidae</taxon>
        <taxon>Oppiella</taxon>
    </lineage>
</organism>
<protein>
    <recommendedName>
        <fullName evidence="3">CHCH domain-containing protein</fullName>
    </recommendedName>
</protein>
<evidence type="ECO:0000313" key="5">
    <source>
        <dbReference type="Proteomes" id="UP000728032"/>
    </source>
</evidence>
<name>A0A7R9L9P8_9ACAR</name>
<dbReference type="PANTHER" id="PTHR13523">
    <property type="entry name" value="COILED-COIL-HELIX-COILED-COIL-HELIX DOMAIN CONTAINING 2/NUR77"/>
    <property type="match status" value="1"/>
</dbReference>
<reference evidence="4" key="1">
    <citation type="submission" date="2020-11" db="EMBL/GenBank/DDBJ databases">
        <authorList>
            <person name="Tran Van P."/>
        </authorList>
    </citation>
    <scope>NUCLEOTIDE SEQUENCE</scope>
</reference>
<feature type="domain" description="CHCH" evidence="3">
    <location>
        <begin position="64"/>
        <end position="95"/>
    </location>
</feature>
<dbReference type="GO" id="GO:0005739">
    <property type="term" value="C:mitochondrion"/>
    <property type="evidence" value="ECO:0007669"/>
    <property type="project" value="TreeGrafter"/>
</dbReference>
<dbReference type="EMBL" id="OC914939">
    <property type="protein sequence ID" value="CAD7637667.1"/>
    <property type="molecule type" value="Genomic_DNA"/>
</dbReference>
<dbReference type="PROSITE" id="PS51808">
    <property type="entry name" value="CHCH"/>
    <property type="match status" value="1"/>
</dbReference>
<proteinExistence type="predicted"/>
<evidence type="ECO:0000313" key="4">
    <source>
        <dbReference type="EMBL" id="CAD7637667.1"/>
    </source>
</evidence>
<evidence type="ECO:0000259" key="3">
    <source>
        <dbReference type="Pfam" id="PF06747"/>
    </source>
</evidence>
<gene>
    <name evidence="4" type="ORF">ONB1V03_LOCUS953</name>
</gene>
<feature type="non-terminal residue" evidence="4">
    <location>
        <position position="1"/>
    </location>
</feature>
<dbReference type="EMBL" id="CAJPVJ010000114">
    <property type="protein sequence ID" value="CAG2161138.1"/>
    <property type="molecule type" value="Genomic_DNA"/>
</dbReference>
<dbReference type="GO" id="GO:0005634">
    <property type="term" value="C:nucleus"/>
    <property type="evidence" value="ECO:0007669"/>
    <property type="project" value="TreeGrafter"/>
</dbReference>
<dbReference type="Pfam" id="PF06747">
    <property type="entry name" value="CHCH"/>
    <property type="match status" value="1"/>
</dbReference>
<accession>A0A7R9L9P8</accession>
<dbReference type="OrthoDB" id="1106148at2759"/>
<dbReference type="GO" id="GO:0007005">
    <property type="term" value="P:mitochondrion organization"/>
    <property type="evidence" value="ECO:0007669"/>
    <property type="project" value="InterPro"/>
</dbReference>
<dbReference type="InterPro" id="IPR055304">
    <property type="entry name" value="CHCHD2/10-like"/>
</dbReference>
<keyword evidence="1" id="KW-1015">Disulfide bond</keyword>
<keyword evidence="5" id="KW-1185">Reference proteome</keyword>